<gene>
    <name evidence="2" type="ORF">PF010_g29716</name>
</gene>
<reference evidence="2 3" key="1">
    <citation type="submission" date="2018-09" db="EMBL/GenBank/DDBJ databases">
        <title>Genomic investigation of the strawberry pathogen Phytophthora fragariae indicates pathogenicity is determined by transcriptional variation in three key races.</title>
        <authorList>
            <person name="Adams T.M."/>
            <person name="Armitage A.D."/>
            <person name="Sobczyk M.K."/>
            <person name="Bates H.J."/>
            <person name="Dunwell J.M."/>
            <person name="Nellist C.F."/>
            <person name="Harrison R.J."/>
        </authorList>
    </citation>
    <scope>NUCLEOTIDE SEQUENCE [LARGE SCALE GENOMIC DNA]</scope>
    <source>
        <strain evidence="2 3">ONT-3</strain>
    </source>
</reference>
<sequence>MVPRPTAHDLASSARRHRRTGTLASLFSVAAHLGGTGGQCALPGDACASRVPCASPRRQVHPAGIGRICRRSCPSAAAVARSCFNRNVNMLLLVFSLVSSHFFTSFMRRPSAVPSSATGWSSTLPSSNPSTRPFPESRSSTNLPVGGLPADLVAPVGAYPLGLAASALSCDSIASNRSRPARNLFEPKRVFFWWTNPRCRARSFF</sequence>
<dbReference type="Proteomes" id="UP000488956">
    <property type="component" value="Unassembled WGS sequence"/>
</dbReference>
<accession>A0A6G0JMZ2</accession>
<dbReference type="AlphaFoldDB" id="A0A6G0JMZ2"/>
<feature type="region of interest" description="Disordered" evidence="1">
    <location>
        <begin position="114"/>
        <end position="141"/>
    </location>
</feature>
<evidence type="ECO:0000313" key="3">
    <source>
        <dbReference type="Proteomes" id="UP000488956"/>
    </source>
</evidence>
<protein>
    <submittedName>
        <fullName evidence="2">Uncharacterized protein</fullName>
    </submittedName>
</protein>
<evidence type="ECO:0000313" key="2">
    <source>
        <dbReference type="EMBL" id="KAE9061707.1"/>
    </source>
</evidence>
<feature type="non-terminal residue" evidence="2">
    <location>
        <position position="205"/>
    </location>
</feature>
<evidence type="ECO:0000256" key="1">
    <source>
        <dbReference type="SAM" id="MobiDB-lite"/>
    </source>
</evidence>
<comment type="caution">
    <text evidence="2">The sequence shown here is derived from an EMBL/GenBank/DDBJ whole genome shotgun (WGS) entry which is preliminary data.</text>
</comment>
<proteinExistence type="predicted"/>
<name>A0A6G0JMZ2_9STRA</name>
<dbReference type="EMBL" id="QXFX01005118">
    <property type="protein sequence ID" value="KAE9061707.1"/>
    <property type="molecule type" value="Genomic_DNA"/>
</dbReference>
<organism evidence="2 3">
    <name type="scientific">Phytophthora fragariae</name>
    <dbReference type="NCBI Taxonomy" id="53985"/>
    <lineage>
        <taxon>Eukaryota</taxon>
        <taxon>Sar</taxon>
        <taxon>Stramenopiles</taxon>
        <taxon>Oomycota</taxon>
        <taxon>Peronosporomycetes</taxon>
        <taxon>Peronosporales</taxon>
        <taxon>Peronosporaceae</taxon>
        <taxon>Phytophthora</taxon>
    </lineage>
</organism>